<dbReference type="Gene3D" id="3.40.960.10">
    <property type="entry name" value="VSR Endonuclease"/>
    <property type="match status" value="1"/>
</dbReference>
<dbReference type="SUPFAM" id="SSF52980">
    <property type="entry name" value="Restriction endonuclease-like"/>
    <property type="match status" value="1"/>
</dbReference>
<dbReference type="InterPro" id="IPR011335">
    <property type="entry name" value="Restrct_endonuc-II-like"/>
</dbReference>
<dbReference type="Pfam" id="PF04480">
    <property type="entry name" value="DUF559"/>
    <property type="match status" value="1"/>
</dbReference>
<proteinExistence type="predicted"/>
<dbReference type="InterPro" id="IPR007569">
    <property type="entry name" value="DUF559"/>
</dbReference>
<evidence type="ECO:0000313" key="2">
    <source>
        <dbReference type="EMBL" id="EHK55929.1"/>
    </source>
</evidence>
<dbReference type="PANTHER" id="PTHR38590:SF1">
    <property type="entry name" value="BLL0828 PROTEIN"/>
    <property type="match status" value="1"/>
</dbReference>
<evidence type="ECO:0000259" key="1">
    <source>
        <dbReference type="Pfam" id="PF04480"/>
    </source>
</evidence>
<organism evidence="2 3">
    <name type="scientific">Mesorhizobium alhagi CCNWXJ12-2</name>
    <dbReference type="NCBI Taxonomy" id="1107882"/>
    <lineage>
        <taxon>Bacteria</taxon>
        <taxon>Pseudomonadati</taxon>
        <taxon>Pseudomonadota</taxon>
        <taxon>Alphaproteobacteria</taxon>
        <taxon>Hyphomicrobiales</taxon>
        <taxon>Phyllobacteriaceae</taxon>
        <taxon>Allomesorhizobium</taxon>
    </lineage>
</organism>
<sequence>MIHRNVPPPHRAFARAMRTDSTKAENVLWQALRGKQLEGLKFRRQVPLDGYIVDFVYFEARLIIEVDGGQHSESQRDKVRDLHFERQGFATIRVWNDEVLTNIDSICLTILREAQRRLREK</sequence>
<dbReference type="PANTHER" id="PTHR38590">
    <property type="entry name" value="BLL0828 PROTEIN"/>
    <property type="match status" value="1"/>
</dbReference>
<keyword evidence="3" id="KW-1185">Reference proteome</keyword>
<dbReference type="Proteomes" id="UP000003250">
    <property type="component" value="Unassembled WGS sequence"/>
</dbReference>
<dbReference type="RefSeq" id="WP_008837061.1">
    <property type="nucleotide sequence ID" value="NZ_AHAM01000140.1"/>
</dbReference>
<dbReference type="AlphaFoldDB" id="H0HTF1"/>
<protein>
    <recommendedName>
        <fullName evidence="1">DUF559 domain-containing protein</fullName>
    </recommendedName>
</protein>
<gene>
    <name evidence="2" type="ORF">MAXJ12_17213</name>
</gene>
<reference evidence="2 3" key="1">
    <citation type="journal article" date="2012" name="J. Bacteriol.">
        <title>Draft Genome Sequence of Mesorhizobium alhagi CCNWXJ12-2T, a Novel Salt-Resistant Species Isolated from the Desert of Northwestern China.</title>
        <authorList>
            <person name="Zhou M."/>
            <person name="Chen W."/>
            <person name="Chen H."/>
            <person name="Wei G."/>
        </authorList>
    </citation>
    <scope>NUCLEOTIDE SEQUENCE [LARGE SCALE GENOMIC DNA]</scope>
    <source>
        <strain evidence="2 3">CCNWXJ12-2</strain>
    </source>
</reference>
<evidence type="ECO:0000313" key="3">
    <source>
        <dbReference type="Proteomes" id="UP000003250"/>
    </source>
</evidence>
<accession>H0HTF1</accession>
<dbReference type="InterPro" id="IPR047216">
    <property type="entry name" value="Endonuclease_DUF559_bact"/>
</dbReference>
<dbReference type="CDD" id="cd01038">
    <property type="entry name" value="Endonuclease_DUF559"/>
    <property type="match status" value="1"/>
</dbReference>
<dbReference type="EMBL" id="AHAM01000140">
    <property type="protein sequence ID" value="EHK55929.1"/>
    <property type="molecule type" value="Genomic_DNA"/>
</dbReference>
<dbReference type="PATRIC" id="fig|1107882.3.peg.3359"/>
<feature type="domain" description="DUF559" evidence="1">
    <location>
        <begin position="11"/>
        <end position="113"/>
    </location>
</feature>
<name>H0HTF1_9HYPH</name>